<feature type="binding site" evidence="13 15">
    <location>
        <position position="102"/>
    </location>
    <ligand>
        <name>Zn(2+)</name>
        <dbReference type="ChEBI" id="CHEBI:29105"/>
        <note>catalytic</note>
    </ligand>
</feature>
<keyword evidence="4 13" id="KW-0479">Metal-binding</keyword>
<dbReference type="InterPro" id="IPR041645">
    <property type="entry name" value="ADAMTS_CR_2"/>
</dbReference>
<keyword evidence="7" id="KW-0378">Hydrolase</keyword>
<dbReference type="InterPro" id="IPR012314">
    <property type="entry name" value="Pept_M12B_GON-ADAMTSs"/>
</dbReference>
<dbReference type="GO" id="GO:0005576">
    <property type="term" value="C:extracellular region"/>
    <property type="evidence" value="ECO:0007669"/>
    <property type="project" value="UniProtKB-SubCell"/>
</dbReference>
<feature type="domain" description="GON" evidence="17">
    <location>
        <begin position="1080"/>
        <end position="1275"/>
    </location>
</feature>
<keyword evidence="5" id="KW-0732">Signal</keyword>
<feature type="disulfide bond" evidence="14">
    <location>
        <begin position="199"/>
        <end position="221"/>
    </location>
</feature>
<evidence type="ECO:0000256" key="9">
    <source>
        <dbReference type="ARBA" id="ARBA00023049"/>
    </source>
</evidence>
<feature type="binding site" evidence="13">
    <location>
        <position position="50"/>
    </location>
    <ligand>
        <name>Ca(2+)</name>
        <dbReference type="ChEBI" id="CHEBI:29108"/>
        <label>1</label>
    </ligand>
</feature>
<evidence type="ECO:0000256" key="3">
    <source>
        <dbReference type="ARBA" id="ARBA00022670"/>
    </source>
</evidence>
<keyword evidence="6" id="KW-0677">Repeat</keyword>
<feature type="disulfide bond" evidence="14">
    <location>
        <begin position="80"/>
        <end position="164"/>
    </location>
</feature>
<protein>
    <recommendedName>
        <fullName evidence="20">Peptidase M12B domain-containing protein</fullName>
    </recommendedName>
</protein>
<organism evidence="18">
    <name type="scientific">Oikopleura dioica</name>
    <name type="common">Tunicate</name>
    <dbReference type="NCBI Taxonomy" id="34765"/>
    <lineage>
        <taxon>Eukaryota</taxon>
        <taxon>Metazoa</taxon>
        <taxon>Chordata</taxon>
        <taxon>Tunicata</taxon>
        <taxon>Appendicularia</taxon>
        <taxon>Copelata</taxon>
        <taxon>Oikopleuridae</taxon>
        <taxon>Oikopleura</taxon>
    </lineage>
</organism>
<dbReference type="PANTHER" id="PTHR13723">
    <property type="entry name" value="ADAMTS A DISINTEGRIN AND METALLOPROTEASE WITH THROMBOSPONDIN MOTIFS PROTEASE"/>
    <property type="match status" value="1"/>
</dbReference>
<keyword evidence="10 14" id="KW-1015">Disulfide bond</keyword>
<comment type="subcellular location">
    <subcellularLocation>
        <location evidence="1">Secreted</location>
    </subcellularLocation>
</comment>
<dbReference type="Gene3D" id="2.20.100.10">
    <property type="entry name" value="Thrombospondin type-1 (TSP1) repeat"/>
    <property type="match status" value="7"/>
</dbReference>
<feature type="disulfide bond" evidence="14">
    <location>
        <begin position="245"/>
        <end position="256"/>
    </location>
</feature>
<dbReference type="InParanoid" id="E4WSD3"/>
<evidence type="ECO:0000256" key="10">
    <source>
        <dbReference type="ARBA" id="ARBA00023157"/>
    </source>
</evidence>
<evidence type="ECO:0000256" key="13">
    <source>
        <dbReference type="PIRSR" id="PIRSR613273-2"/>
    </source>
</evidence>
<dbReference type="InterPro" id="IPR050439">
    <property type="entry name" value="ADAMTS_ADAMTS-like"/>
</dbReference>
<dbReference type="PANTHER" id="PTHR13723:SF278">
    <property type="entry name" value="ADAM METALLOPEPTIDASE WITH THROMBOSPONDIN TYPE 1 MOTIF A, ISOFORM B"/>
    <property type="match status" value="1"/>
</dbReference>
<evidence type="ECO:0000256" key="6">
    <source>
        <dbReference type="ARBA" id="ARBA00022737"/>
    </source>
</evidence>
<dbReference type="InterPro" id="IPR000884">
    <property type="entry name" value="TSP1_rpt"/>
</dbReference>
<evidence type="ECO:0000256" key="7">
    <source>
        <dbReference type="ARBA" id="ARBA00022801"/>
    </source>
</evidence>
<feature type="binding site" evidence="13 15">
    <location>
        <position position="106"/>
    </location>
    <ligand>
        <name>Zn(2+)</name>
        <dbReference type="ChEBI" id="CHEBI:29105"/>
        <note>catalytic</note>
    </ligand>
</feature>
<keyword evidence="2" id="KW-0964">Secreted</keyword>
<keyword evidence="8 13" id="KW-0862">Zinc</keyword>
<dbReference type="Pfam" id="PF00090">
    <property type="entry name" value="TSP_1"/>
    <property type="match status" value="1"/>
</dbReference>
<feature type="domain" description="Peptidase M12B" evidence="16">
    <location>
        <begin position="31"/>
        <end position="169"/>
    </location>
</feature>
<dbReference type="Gene3D" id="2.60.120.830">
    <property type="match status" value="1"/>
</dbReference>
<reference evidence="18" key="1">
    <citation type="journal article" date="2010" name="Science">
        <title>Plasticity of animal genome architecture unmasked by rapid evolution of a pelagic tunicate.</title>
        <authorList>
            <person name="Denoeud F."/>
            <person name="Henriet S."/>
            <person name="Mungpakdee S."/>
            <person name="Aury J.M."/>
            <person name="Da Silva C."/>
            <person name="Brinkmann H."/>
            <person name="Mikhaleva J."/>
            <person name="Olsen L.C."/>
            <person name="Jubin C."/>
            <person name="Canestro C."/>
            <person name="Bouquet J.M."/>
            <person name="Danks G."/>
            <person name="Poulain J."/>
            <person name="Campsteijn C."/>
            <person name="Adamski M."/>
            <person name="Cross I."/>
            <person name="Yadetie F."/>
            <person name="Muffato M."/>
            <person name="Louis A."/>
            <person name="Butcher S."/>
            <person name="Tsagkogeorga G."/>
            <person name="Konrad A."/>
            <person name="Singh S."/>
            <person name="Jensen M.F."/>
            <person name="Cong E.H."/>
            <person name="Eikeseth-Otteraa H."/>
            <person name="Noel B."/>
            <person name="Anthouard V."/>
            <person name="Porcel B.M."/>
            <person name="Kachouri-Lafond R."/>
            <person name="Nishino A."/>
            <person name="Ugolini M."/>
            <person name="Chourrout P."/>
            <person name="Nishida H."/>
            <person name="Aasland R."/>
            <person name="Huzurbazar S."/>
            <person name="Westhof E."/>
            <person name="Delsuc F."/>
            <person name="Lehrach H."/>
            <person name="Reinhardt R."/>
            <person name="Weissenbach J."/>
            <person name="Roy S.W."/>
            <person name="Artiguenave F."/>
            <person name="Postlethwait J.H."/>
            <person name="Manak J.R."/>
            <person name="Thompson E.M."/>
            <person name="Jaillon O."/>
            <person name="Du Pasquier L."/>
            <person name="Boudinot P."/>
            <person name="Liberles D.A."/>
            <person name="Volff J.N."/>
            <person name="Philippe H."/>
            <person name="Lenhard B."/>
            <person name="Roest Crollius H."/>
            <person name="Wincker P."/>
            <person name="Chourrout D."/>
        </authorList>
    </citation>
    <scope>NUCLEOTIDE SEQUENCE [LARGE SCALE GENOMIC DNA]</scope>
</reference>
<dbReference type="SUPFAM" id="SSF55486">
    <property type="entry name" value="Metalloproteases ('zincins'), catalytic domain"/>
    <property type="match status" value="1"/>
</dbReference>
<name>E4WSD3_OIKDI</name>
<feature type="disulfide bond" evidence="14">
    <location>
        <begin position="216"/>
        <end position="251"/>
    </location>
</feature>
<evidence type="ECO:0000313" key="18">
    <source>
        <dbReference type="EMBL" id="CBY20666.1"/>
    </source>
</evidence>
<evidence type="ECO:0000256" key="5">
    <source>
        <dbReference type="ARBA" id="ARBA00022729"/>
    </source>
</evidence>
<dbReference type="Proteomes" id="UP000001307">
    <property type="component" value="Unassembled WGS sequence"/>
</dbReference>
<comment type="cofactor">
    <cofactor evidence="13">
        <name>Zn(2+)</name>
        <dbReference type="ChEBI" id="CHEBI:29105"/>
    </cofactor>
    <text evidence="13">Binds 1 zinc ion per subunit.</text>
</comment>
<keyword evidence="13" id="KW-0106">Calcium</keyword>
<evidence type="ECO:0000256" key="1">
    <source>
        <dbReference type="ARBA" id="ARBA00004613"/>
    </source>
</evidence>
<feature type="disulfide bond" evidence="14">
    <location>
        <begin position="289"/>
        <end position="328"/>
    </location>
</feature>
<keyword evidence="9" id="KW-0482">Metalloprotease</keyword>
<dbReference type="GO" id="GO:0006508">
    <property type="term" value="P:proteolysis"/>
    <property type="evidence" value="ECO:0007669"/>
    <property type="project" value="UniProtKB-KW"/>
</dbReference>
<dbReference type="Pfam" id="PF13688">
    <property type="entry name" value="Reprolysin_5"/>
    <property type="match status" value="1"/>
</dbReference>
<dbReference type="SMART" id="SM00608">
    <property type="entry name" value="ACR"/>
    <property type="match status" value="1"/>
</dbReference>
<evidence type="ECO:0000259" key="16">
    <source>
        <dbReference type="PROSITE" id="PS50215"/>
    </source>
</evidence>
<dbReference type="OrthoDB" id="5948003at2759"/>
<dbReference type="EMBL" id="FN653015">
    <property type="protein sequence ID" value="CBY20666.1"/>
    <property type="molecule type" value="Genomic_DNA"/>
</dbReference>
<feature type="binding site" evidence="13 15">
    <location>
        <position position="112"/>
    </location>
    <ligand>
        <name>Zn(2+)</name>
        <dbReference type="ChEBI" id="CHEBI:29105"/>
        <note>catalytic</note>
    </ligand>
</feature>
<comment type="caution">
    <text evidence="15">Lacks conserved residue(s) required for the propagation of feature annotation.</text>
</comment>
<feature type="disulfide bond" evidence="14">
    <location>
        <begin position="32"/>
        <end position="86"/>
    </location>
</feature>
<dbReference type="InterPro" id="IPR006586">
    <property type="entry name" value="ADAM_Cys-rich"/>
</dbReference>
<feature type="disulfide bond" evidence="14">
    <location>
        <begin position="300"/>
        <end position="312"/>
    </location>
</feature>
<evidence type="ECO:0000256" key="2">
    <source>
        <dbReference type="ARBA" id="ARBA00022525"/>
    </source>
</evidence>
<dbReference type="SMART" id="SM00209">
    <property type="entry name" value="TSP1"/>
    <property type="match status" value="8"/>
</dbReference>
<dbReference type="AlphaFoldDB" id="E4WSD3"/>
<evidence type="ECO:0000256" key="11">
    <source>
        <dbReference type="ARBA" id="ARBA00023180"/>
    </source>
</evidence>
<dbReference type="InterPro" id="IPR036383">
    <property type="entry name" value="TSP1_rpt_sf"/>
</dbReference>
<feature type="binding site" evidence="13">
    <location>
        <position position="164"/>
    </location>
    <ligand>
        <name>Ca(2+)</name>
        <dbReference type="ChEBI" id="CHEBI:29108"/>
        <label>1</label>
    </ligand>
</feature>
<dbReference type="PROSITE" id="PS51046">
    <property type="entry name" value="GON"/>
    <property type="match status" value="1"/>
</dbReference>
<dbReference type="InterPro" id="IPR013273">
    <property type="entry name" value="ADAMTS/ADAMTS-like"/>
</dbReference>
<evidence type="ECO:0008006" key="20">
    <source>
        <dbReference type="Google" id="ProtNLM"/>
    </source>
</evidence>
<feature type="disulfide bond" evidence="14">
    <location>
        <begin position="285"/>
        <end position="322"/>
    </location>
</feature>
<proteinExistence type="predicted"/>
<evidence type="ECO:0000256" key="4">
    <source>
        <dbReference type="ARBA" id="ARBA00022723"/>
    </source>
</evidence>
<dbReference type="FunFam" id="2.20.100.10:FF:000005">
    <property type="entry name" value="ADAM metallopeptidase with thrombospondin type 1 motif 9"/>
    <property type="match status" value="1"/>
</dbReference>
<evidence type="ECO:0000256" key="8">
    <source>
        <dbReference type="ARBA" id="ARBA00022833"/>
    </source>
</evidence>
<dbReference type="PROSITE" id="PS50092">
    <property type="entry name" value="TSP1"/>
    <property type="match status" value="8"/>
</dbReference>
<dbReference type="InterPro" id="IPR001590">
    <property type="entry name" value="Peptidase_M12B"/>
</dbReference>
<dbReference type="SUPFAM" id="SSF82895">
    <property type="entry name" value="TSP-1 type 1 repeat"/>
    <property type="match status" value="8"/>
</dbReference>
<evidence type="ECO:0000256" key="14">
    <source>
        <dbReference type="PIRSR" id="PIRSR613273-3"/>
    </source>
</evidence>
<dbReference type="Gene3D" id="3.40.1620.60">
    <property type="match status" value="1"/>
</dbReference>
<feature type="active site" evidence="12 15">
    <location>
        <position position="103"/>
    </location>
</feature>
<dbReference type="GO" id="GO:0004222">
    <property type="term" value="F:metalloendopeptidase activity"/>
    <property type="evidence" value="ECO:0007669"/>
    <property type="project" value="InterPro"/>
</dbReference>
<accession>E4WSD3</accession>
<evidence type="ECO:0000259" key="17">
    <source>
        <dbReference type="PROSITE" id="PS51046"/>
    </source>
</evidence>
<dbReference type="Gene3D" id="3.40.390.10">
    <property type="entry name" value="Collagenase (Catalytic Domain)"/>
    <property type="match status" value="1"/>
</dbReference>
<dbReference type="PROSITE" id="PS50215">
    <property type="entry name" value="ADAM_MEPRO"/>
    <property type="match status" value="1"/>
</dbReference>
<keyword evidence="11" id="KW-0325">Glycoprotein</keyword>
<keyword evidence="19" id="KW-1185">Reference proteome</keyword>
<feature type="disulfide bond" evidence="14">
    <location>
        <begin position="210"/>
        <end position="232"/>
    </location>
</feature>
<dbReference type="InterPro" id="IPR024079">
    <property type="entry name" value="MetalloPept_cat_dom_sf"/>
</dbReference>
<dbReference type="FunFam" id="2.20.100.10:FF:000007">
    <property type="entry name" value="Thrombospondin 1"/>
    <property type="match status" value="1"/>
</dbReference>
<dbReference type="Pfam" id="PF08685">
    <property type="entry name" value="GON"/>
    <property type="match status" value="1"/>
</dbReference>
<dbReference type="GO" id="GO:0030198">
    <property type="term" value="P:extracellular matrix organization"/>
    <property type="evidence" value="ECO:0007669"/>
    <property type="project" value="InterPro"/>
</dbReference>
<keyword evidence="3" id="KW-0645">Protease</keyword>
<gene>
    <name evidence="18" type="ORF">GSOID_T00000669001</name>
</gene>
<dbReference type="Pfam" id="PF17771">
    <property type="entry name" value="ADAMTS_CR_2"/>
    <property type="match status" value="1"/>
</dbReference>
<dbReference type="GO" id="GO:0008270">
    <property type="term" value="F:zinc ion binding"/>
    <property type="evidence" value="ECO:0007669"/>
    <property type="project" value="InterPro"/>
</dbReference>
<evidence type="ECO:0000256" key="15">
    <source>
        <dbReference type="PROSITE-ProRule" id="PRU00276"/>
    </source>
</evidence>
<dbReference type="Pfam" id="PF19030">
    <property type="entry name" value="TSP1_ADAMTS"/>
    <property type="match status" value="8"/>
</dbReference>
<evidence type="ECO:0000256" key="12">
    <source>
        <dbReference type="PIRSR" id="PIRSR613273-1"/>
    </source>
</evidence>
<sequence length="1277" mass="142746">MPYRSDNPFYYNAIFVLISNNYTIYQTQYKFCRWQSDQNYHDPLDKKHWDTSVLITKKNLCSLNDPSCNTLGLAEKYKICSPSKSCAIIEDTGMATAYTITHEIGHLLGAIHDDHPRCQAIAKEEGIMGSVFLFPSETMIGPWSWSKCSSQKIGELINQGLGNCMMRRTREFSVRSPTLIQPHTSIYTGRTHISPDVQCKLVFGHASMSCQRGPSCSKLWCKTRARDGSELCATRHQPWADGTACAAGKACYHKQCVSLSQANPHLPFDESIDGGWSQWSNWSPCSSTCKGGITSSNRLCNNPIPQNGGAECSGTNSKHRFCNSDRSCPPLSADPRDTLCKKYQKKDALKAQWMDSSDRVCNLFCVDPARSWLISNKGHVPDGSLCRTDRSSICIKGECHELGCDGNIDSLAKEDTCGVCKGDDSTCKTFRKRFYPRGRGYVRVAEIPKSRNVVIKQLNSHASDEVFLVLKQHGVTIFNGRDFRNKESTVIWEESSGRPLVIEYSGYGARMNEQIKVNHLMSDGLEVYVFKSSKQRYASLEINYSYSSLSEQKLSRETFEWQYSGWSGCSSPCGGYRERVLTCRSRSSGATVSSARCSQTSLRSKETEKCDSTKCKLEWRSVLGECSSTCGQGTAKQSNYCIKVSLSDSSIERMANSICEEERIPAPPENIPCYQDCSNAKWELGSWTGCSTSCGRGVRSRLAICRSSTGVVIDEKHCGKISEPIVEVCHIENCAEWAKEDWSSCSVTCGTGLQSRAIICKRSGEKVHNSYCDRENMPTMYQQCEMSECNSWNFGEWSTCSATCGEGSQSRSARCLTSNCPTLERETVQRSCNTDRCPNESEWVLEQWTSCSNSFLPKPKWEVTSEWTSCSTTCGQGVKTRQVECILNGERERNRSKCDDSTKYLWKYSKWTECSATCNKGVRSRKIHCERNDGHVVDDIYCRHVPVLEEEAQLEDCWLKTCPQYEWRAGRWTRCDAKCGSENDAMPTKSRRVDCISPSNGAKVHRNACAKKSAPLSRRACSSLPTCKSIANDWKVGEWGPCSQKCGGGVQTRRVECPRGRVCNKTKPRTSVKCNQQRCTAMHCRDVQRLNSTSTDGEYLIEIDGKLISIFCFAMSSSNPQEYITLREKENFSFVYRHQLADNSTCPVEGVAPRLATEAKIKGGKTLFHKLRFFPETLEVATSDVAFSTSKGTPVKFAQAGDCFSSSNCPQGSFSINLAGTGFTVEKGQNWLVKGNHGTMKMWRAPDGTRLQARCGGLCAQCIPEKRNRIKLALLID</sequence>
<feature type="disulfide bond" evidence="14">
    <location>
        <begin position="118"/>
        <end position="148"/>
    </location>
</feature>
<dbReference type="PRINTS" id="PR01857">
    <property type="entry name" value="ADAMTSFAMILY"/>
</dbReference>
<evidence type="ECO:0000313" key="19">
    <source>
        <dbReference type="Proteomes" id="UP000001307"/>
    </source>
</evidence>
<feature type="disulfide bond" evidence="14">
    <location>
        <begin position="61"/>
        <end position="68"/>
    </location>
</feature>
<dbReference type="GO" id="GO:0031012">
    <property type="term" value="C:extracellular matrix"/>
    <property type="evidence" value="ECO:0007669"/>
    <property type="project" value="TreeGrafter"/>
</dbReference>